<evidence type="ECO:0000313" key="1">
    <source>
        <dbReference type="EMBL" id="XCD05709.1"/>
    </source>
</evidence>
<dbReference type="EMBL" id="PP511596">
    <property type="protein sequence ID" value="XCD05709.1"/>
    <property type="molecule type" value="Genomic_DNA"/>
</dbReference>
<organism evidence="1">
    <name type="scientific">Dulem virus 38</name>
    <dbReference type="NCBI Taxonomy" id="3145756"/>
    <lineage>
        <taxon>Viruses</taxon>
        <taxon>Duplodnaviria</taxon>
        <taxon>Heunggongvirae</taxon>
        <taxon>Uroviricota</taxon>
        <taxon>Caudoviricetes</taxon>
    </lineage>
</organism>
<sequence>MTRGGRWAGLRRTRRRAGGCSGSCSRVEVCVHTLLRAG</sequence>
<reference evidence="1" key="1">
    <citation type="submission" date="2024-03" db="EMBL/GenBank/DDBJ databases">
        <title>Diverse circular DNA viruses in blood, oral, and fecal samples of captive lemurs.</title>
        <authorList>
            <person name="Paietta E.N."/>
            <person name="Kraberger S."/>
            <person name="Lund M.C."/>
            <person name="Custer J.M."/>
            <person name="Vargas K.M."/>
            <person name="Ehmke E.E."/>
            <person name="Yoder A.D."/>
            <person name="Varsani A."/>
        </authorList>
    </citation>
    <scope>NUCLEOTIDE SEQUENCE</scope>
    <source>
        <strain evidence="1">Duke_24SF_44</strain>
    </source>
</reference>
<proteinExistence type="predicted"/>
<name>A0AAU8B2A4_9CAUD</name>
<accession>A0AAU8B2A4</accession>
<protein>
    <submittedName>
        <fullName evidence="1">Uncharacterized protein</fullName>
    </submittedName>
</protein>